<gene>
    <name evidence="1" type="ORF">GCM10009838_50050</name>
</gene>
<protein>
    <submittedName>
        <fullName evidence="1">Uncharacterized protein</fullName>
    </submittedName>
</protein>
<proteinExistence type="predicted"/>
<dbReference type="Proteomes" id="UP001499854">
    <property type="component" value="Unassembled WGS sequence"/>
</dbReference>
<name>A0ABN2S9G0_9ACTN</name>
<evidence type="ECO:0000313" key="1">
    <source>
        <dbReference type="EMBL" id="GAA1982574.1"/>
    </source>
</evidence>
<dbReference type="EMBL" id="BAAAQM010000030">
    <property type="protein sequence ID" value="GAA1982574.1"/>
    <property type="molecule type" value="Genomic_DNA"/>
</dbReference>
<reference evidence="1 2" key="1">
    <citation type="journal article" date="2019" name="Int. J. Syst. Evol. Microbiol.">
        <title>The Global Catalogue of Microorganisms (GCM) 10K type strain sequencing project: providing services to taxonomists for standard genome sequencing and annotation.</title>
        <authorList>
            <consortium name="The Broad Institute Genomics Platform"/>
            <consortium name="The Broad Institute Genome Sequencing Center for Infectious Disease"/>
            <person name="Wu L."/>
            <person name="Ma J."/>
        </authorList>
    </citation>
    <scope>NUCLEOTIDE SEQUENCE [LARGE SCALE GENOMIC DNA]</scope>
    <source>
        <strain evidence="1 2">JCM 16013</strain>
    </source>
</reference>
<accession>A0ABN2S9G0</accession>
<organism evidence="1 2">
    <name type="scientific">Catenulispora subtropica</name>
    <dbReference type="NCBI Taxonomy" id="450798"/>
    <lineage>
        <taxon>Bacteria</taxon>
        <taxon>Bacillati</taxon>
        <taxon>Actinomycetota</taxon>
        <taxon>Actinomycetes</taxon>
        <taxon>Catenulisporales</taxon>
        <taxon>Catenulisporaceae</taxon>
        <taxon>Catenulispora</taxon>
    </lineage>
</organism>
<keyword evidence="2" id="KW-1185">Reference proteome</keyword>
<evidence type="ECO:0000313" key="2">
    <source>
        <dbReference type="Proteomes" id="UP001499854"/>
    </source>
</evidence>
<dbReference type="RefSeq" id="WP_344659545.1">
    <property type="nucleotide sequence ID" value="NZ_BAAAQM010000030.1"/>
</dbReference>
<sequence length="135" mass="14392">MGHNVDLCGAFSAADMSRTVGETFLTCTQVMTTDPLTPGIHQTVATYTEADDLRIFTLSYITNFTATLQKWPSQDKITGIGDTAWFNEPAFKLQVAYGPDVIEAMAGRRDMGGGDVLAVDKKVVNAAVGRLGTGG</sequence>
<comment type="caution">
    <text evidence="1">The sequence shown here is derived from an EMBL/GenBank/DDBJ whole genome shotgun (WGS) entry which is preliminary data.</text>
</comment>